<keyword evidence="2" id="KW-0479">Metal-binding</keyword>
<dbReference type="InterPro" id="IPR052035">
    <property type="entry name" value="ZnF_BED_domain_contain"/>
</dbReference>
<feature type="region of interest" description="Disordered" evidence="6">
    <location>
        <begin position="129"/>
        <end position="149"/>
    </location>
</feature>
<keyword evidence="9" id="KW-1185">Reference proteome</keyword>
<sequence>MGFWQRVLEGEKYVTGSLVPLAIYTIRQSFLQVIASQATKQAVKKLTRILLNDFDRRYHPTTNGQLKYEREALVGHGNRYISIHPYFFKAAFLDPRTHHFLRNIMEADNFHELKTDILQEAIGSVSAVTSSDEPIDLETASDPPHSTDTPTNMLEILLNGIGGENMTPDDQDTTATANIVCENEMYQLLLGNDFKMKMQNNETKVYNCPLDWWKTSAHRFKNLERLAVKYLAIPATSAPSERIWSRAARVLTAKRNRLSEEVSSAMMYCKENRELLHKYYAEIAKERMHPDDHHLIERHKALLPTFEHEKDAQSNIDVGVDEEEV</sequence>
<evidence type="ECO:0000256" key="4">
    <source>
        <dbReference type="ARBA" id="ARBA00022833"/>
    </source>
</evidence>
<keyword evidence="3" id="KW-0863">Zinc-finger</keyword>
<keyword evidence="4" id="KW-0862">Zinc</keyword>
<dbReference type="EMBL" id="JALLAZ020001115">
    <property type="protein sequence ID" value="KAL3780386.1"/>
    <property type="molecule type" value="Genomic_DNA"/>
</dbReference>
<accession>A0ABD3NY16</accession>
<feature type="domain" description="HAT C-terminal dimerisation" evidence="7">
    <location>
        <begin position="209"/>
        <end position="272"/>
    </location>
</feature>
<comment type="subcellular location">
    <subcellularLocation>
        <location evidence="1">Nucleus</location>
    </subcellularLocation>
</comment>
<dbReference type="InterPro" id="IPR008906">
    <property type="entry name" value="HATC_C_dom"/>
</dbReference>
<dbReference type="SUPFAM" id="SSF53098">
    <property type="entry name" value="Ribonuclease H-like"/>
    <property type="match status" value="1"/>
</dbReference>
<dbReference type="PANTHER" id="PTHR46481:SF10">
    <property type="entry name" value="ZINC FINGER BED DOMAIN-CONTAINING PROTEIN 39"/>
    <property type="match status" value="1"/>
</dbReference>
<evidence type="ECO:0000313" key="9">
    <source>
        <dbReference type="Proteomes" id="UP001530315"/>
    </source>
</evidence>
<dbReference type="GO" id="GO:0008270">
    <property type="term" value="F:zinc ion binding"/>
    <property type="evidence" value="ECO:0007669"/>
    <property type="project" value="UniProtKB-KW"/>
</dbReference>
<evidence type="ECO:0000256" key="1">
    <source>
        <dbReference type="ARBA" id="ARBA00004123"/>
    </source>
</evidence>
<evidence type="ECO:0000313" key="8">
    <source>
        <dbReference type="EMBL" id="KAL3780386.1"/>
    </source>
</evidence>
<dbReference type="AlphaFoldDB" id="A0ABD3NY16"/>
<evidence type="ECO:0000256" key="3">
    <source>
        <dbReference type="ARBA" id="ARBA00022771"/>
    </source>
</evidence>
<dbReference type="InterPro" id="IPR012337">
    <property type="entry name" value="RNaseH-like_sf"/>
</dbReference>
<dbReference type="Pfam" id="PF05699">
    <property type="entry name" value="Dimer_Tnp_hAT"/>
    <property type="match status" value="1"/>
</dbReference>
<dbReference type="Proteomes" id="UP001530315">
    <property type="component" value="Unassembled WGS sequence"/>
</dbReference>
<proteinExistence type="predicted"/>
<comment type="caution">
    <text evidence="8">The sequence shown here is derived from an EMBL/GenBank/DDBJ whole genome shotgun (WGS) entry which is preliminary data.</text>
</comment>
<evidence type="ECO:0000256" key="6">
    <source>
        <dbReference type="SAM" id="MobiDB-lite"/>
    </source>
</evidence>
<evidence type="ECO:0000256" key="5">
    <source>
        <dbReference type="ARBA" id="ARBA00023242"/>
    </source>
</evidence>
<gene>
    <name evidence="8" type="ORF">ACHAW5_006460</name>
</gene>
<evidence type="ECO:0000256" key="2">
    <source>
        <dbReference type="ARBA" id="ARBA00022723"/>
    </source>
</evidence>
<protein>
    <recommendedName>
        <fullName evidence="7">HAT C-terminal dimerisation domain-containing protein</fullName>
    </recommendedName>
</protein>
<evidence type="ECO:0000259" key="7">
    <source>
        <dbReference type="Pfam" id="PF05699"/>
    </source>
</evidence>
<name>A0ABD3NY16_9STRA</name>
<dbReference type="PANTHER" id="PTHR46481">
    <property type="entry name" value="ZINC FINGER BED DOMAIN-CONTAINING PROTEIN 4"/>
    <property type="match status" value="1"/>
</dbReference>
<organism evidence="8 9">
    <name type="scientific">Stephanodiscus triporus</name>
    <dbReference type="NCBI Taxonomy" id="2934178"/>
    <lineage>
        <taxon>Eukaryota</taxon>
        <taxon>Sar</taxon>
        <taxon>Stramenopiles</taxon>
        <taxon>Ochrophyta</taxon>
        <taxon>Bacillariophyta</taxon>
        <taxon>Coscinodiscophyceae</taxon>
        <taxon>Thalassiosirophycidae</taxon>
        <taxon>Stephanodiscales</taxon>
        <taxon>Stephanodiscaceae</taxon>
        <taxon>Stephanodiscus</taxon>
    </lineage>
</organism>
<keyword evidence="5" id="KW-0539">Nucleus</keyword>
<reference evidence="8 9" key="1">
    <citation type="submission" date="2024-10" db="EMBL/GenBank/DDBJ databases">
        <title>Updated reference genomes for cyclostephanoid diatoms.</title>
        <authorList>
            <person name="Roberts W.R."/>
            <person name="Alverson A.J."/>
        </authorList>
    </citation>
    <scope>NUCLEOTIDE SEQUENCE [LARGE SCALE GENOMIC DNA]</scope>
    <source>
        <strain evidence="8 9">AJA276-08</strain>
    </source>
</reference>
<dbReference type="GO" id="GO:0005634">
    <property type="term" value="C:nucleus"/>
    <property type="evidence" value="ECO:0007669"/>
    <property type="project" value="UniProtKB-SubCell"/>
</dbReference>